<evidence type="ECO:0000256" key="1">
    <source>
        <dbReference type="ARBA" id="ARBA00022527"/>
    </source>
</evidence>
<dbReference type="PANTHER" id="PTHR24355:SF1">
    <property type="entry name" value="RIBOSOMAL PROTEIN S6 KINASE-RELATED PROTEIN"/>
    <property type="match status" value="1"/>
</dbReference>
<dbReference type="Pfam" id="PF00069">
    <property type="entry name" value="Pkinase"/>
    <property type="match status" value="1"/>
</dbReference>
<dbReference type="PROSITE" id="PS50011">
    <property type="entry name" value="PROTEIN_KINASE_DOM"/>
    <property type="match status" value="1"/>
</dbReference>
<evidence type="ECO:0000256" key="3">
    <source>
        <dbReference type="ARBA" id="ARBA00022741"/>
    </source>
</evidence>
<gene>
    <name evidence="8" type="ORF">g.52894</name>
</gene>
<dbReference type="Gene3D" id="3.30.200.20">
    <property type="entry name" value="Phosphorylase Kinase, domain 1"/>
    <property type="match status" value="1"/>
</dbReference>
<evidence type="ECO:0000256" key="2">
    <source>
        <dbReference type="ARBA" id="ARBA00022679"/>
    </source>
</evidence>
<dbReference type="PROSITE" id="PS00107">
    <property type="entry name" value="PROTEIN_KINASE_ATP"/>
    <property type="match status" value="1"/>
</dbReference>
<evidence type="ECO:0000313" key="8">
    <source>
        <dbReference type="EMBL" id="JAT22397.1"/>
    </source>
</evidence>
<sequence>MGNSVTVKRSEGSVLGSLEGCGAQSQRRFSLKKISFSDFTDMSRRSSNGSNRCSMRKPLCRVSRRRRLDSTMSNARDVYKSVWPVKVCESLFLPEFKIKSDTEDSKFKVLEEIGSGAYSKVYKVKMADSGEEYAMKILSKAKVVHEDSIDQVKEEVLIQSACGHNPFIASCFGYWQSRHFLFIVSEYICGGELF</sequence>
<dbReference type="GO" id="GO:0005524">
    <property type="term" value="F:ATP binding"/>
    <property type="evidence" value="ECO:0007669"/>
    <property type="project" value="UniProtKB-UniRule"/>
</dbReference>
<keyword evidence="1" id="KW-0723">Serine/threonine-protein kinase</keyword>
<keyword evidence="5 6" id="KW-0067">ATP-binding</keyword>
<keyword evidence="2" id="KW-0808">Transferase</keyword>
<dbReference type="SUPFAM" id="SSF56112">
    <property type="entry name" value="Protein kinase-like (PK-like)"/>
    <property type="match status" value="1"/>
</dbReference>
<name>A0A1B6LFD2_9HEMI</name>
<dbReference type="InterPro" id="IPR000719">
    <property type="entry name" value="Prot_kinase_dom"/>
</dbReference>
<evidence type="ECO:0000256" key="4">
    <source>
        <dbReference type="ARBA" id="ARBA00022777"/>
    </source>
</evidence>
<accession>A0A1B6LFD2</accession>
<feature type="domain" description="Protein kinase" evidence="7">
    <location>
        <begin position="107"/>
        <end position="194"/>
    </location>
</feature>
<evidence type="ECO:0000256" key="5">
    <source>
        <dbReference type="ARBA" id="ARBA00022840"/>
    </source>
</evidence>
<reference evidence="8" key="1">
    <citation type="submission" date="2015-11" db="EMBL/GenBank/DDBJ databases">
        <title>De novo transcriptome assembly of four potential Pierce s Disease insect vectors from Arizona vineyards.</title>
        <authorList>
            <person name="Tassone E.E."/>
        </authorList>
    </citation>
    <scope>NUCLEOTIDE SEQUENCE</scope>
</reference>
<feature type="binding site" evidence="6">
    <location>
        <position position="136"/>
    </location>
    <ligand>
        <name>ATP</name>
        <dbReference type="ChEBI" id="CHEBI:30616"/>
    </ligand>
</feature>
<proteinExistence type="predicted"/>
<dbReference type="PANTHER" id="PTHR24355">
    <property type="entry name" value="G PROTEIN-COUPLED RECEPTOR KINASE/RIBOSOMAL PROTEIN S6 KINASE"/>
    <property type="match status" value="1"/>
</dbReference>
<evidence type="ECO:0000259" key="7">
    <source>
        <dbReference type="PROSITE" id="PS50011"/>
    </source>
</evidence>
<dbReference type="GO" id="GO:0004674">
    <property type="term" value="F:protein serine/threonine kinase activity"/>
    <property type="evidence" value="ECO:0007669"/>
    <property type="project" value="UniProtKB-KW"/>
</dbReference>
<evidence type="ECO:0000256" key="6">
    <source>
        <dbReference type="PROSITE-ProRule" id="PRU10141"/>
    </source>
</evidence>
<keyword evidence="4" id="KW-0418">Kinase</keyword>
<organism evidence="8">
    <name type="scientific">Graphocephala atropunctata</name>
    <dbReference type="NCBI Taxonomy" id="36148"/>
    <lineage>
        <taxon>Eukaryota</taxon>
        <taxon>Metazoa</taxon>
        <taxon>Ecdysozoa</taxon>
        <taxon>Arthropoda</taxon>
        <taxon>Hexapoda</taxon>
        <taxon>Insecta</taxon>
        <taxon>Pterygota</taxon>
        <taxon>Neoptera</taxon>
        <taxon>Paraneoptera</taxon>
        <taxon>Hemiptera</taxon>
        <taxon>Auchenorrhyncha</taxon>
        <taxon>Membracoidea</taxon>
        <taxon>Cicadellidae</taxon>
        <taxon>Cicadellinae</taxon>
        <taxon>Cicadellini</taxon>
        <taxon>Graphocephala</taxon>
    </lineage>
</organism>
<dbReference type="InterPro" id="IPR011009">
    <property type="entry name" value="Kinase-like_dom_sf"/>
</dbReference>
<keyword evidence="3 6" id="KW-0547">Nucleotide-binding</keyword>
<dbReference type="AlphaFoldDB" id="A0A1B6LFD2"/>
<feature type="non-terminal residue" evidence="8">
    <location>
        <position position="194"/>
    </location>
</feature>
<dbReference type="EMBL" id="GEBQ01017580">
    <property type="protein sequence ID" value="JAT22397.1"/>
    <property type="molecule type" value="Transcribed_RNA"/>
</dbReference>
<dbReference type="InterPro" id="IPR017441">
    <property type="entry name" value="Protein_kinase_ATP_BS"/>
</dbReference>
<protein>
    <recommendedName>
        <fullName evidence="7">Protein kinase domain-containing protein</fullName>
    </recommendedName>
</protein>